<dbReference type="EMBL" id="JAMKFB020000001">
    <property type="protein sequence ID" value="KAL0203416.1"/>
    <property type="molecule type" value="Genomic_DNA"/>
</dbReference>
<evidence type="ECO:0008006" key="4">
    <source>
        <dbReference type="Google" id="ProtNLM"/>
    </source>
</evidence>
<proteinExistence type="predicted"/>
<dbReference type="Proteomes" id="UP001529510">
    <property type="component" value="Unassembled WGS sequence"/>
</dbReference>
<dbReference type="Gene3D" id="3.30.200.20">
    <property type="entry name" value="Phosphorylase Kinase, domain 1"/>
    <property type="match status" value="1"/>
</dbReference>
<name>A0ABD0RZ91_CIRMR</name>
<sequence length="126" mass="14330">NSAARYHQPISFDEEDEKPEKKRRRKDNAEKVSSLLVFDRNGSTGQSQAQQVQDQAPVPLHEQHTEDHNLQQDIDRGLQEPLSSGLEVPPPEHQQNILRWYEIIRMLGKGGFGAVYEGKCLEDGLV</sequence>
<dbReference type="InterPro" id="IPR011009">
    <property type="entry name" value="Kinase-like_dom_sf"/>
</dbReference>
<feature type="non-terminal residue" evidence="2">
    <location>
        <position position="1"/>
    </location>
</feature>
<feature type="compositionally biased region" description="Low complexity" evidence="1">
    <location>
        <begin position="46"/>
        <end position="59"/>
    </location>
</feature>
<feature type="compositionally biased region" description="Basic and acidic residues" evidence="1">
    <location>
        <begin position="61"/>
        <end position="78"/>
    </location>
</feature>
<reference evidence="2 3" key="1">
    <citation type="submission" date="2024-05" db="EMBL/GenBank/DDBJ databases">
        <title>Genome sequencing and assembly of Indian major carp, Cirrhinus mrigala (Hamilton, 1822).</title>
        <authorList>
            <person name="Mohindra V."/>
            <person name="Chowdhury L.M."/>
            <person name="Lal K."/>
            <person name="Jena J.K."/>
        </authorList>
    </citation>
    <scope>NUCLEOTIDE SEQUENCE [LARGE SCALE GENOMIC DNA]</scope>
    <source>
        <strain evidence="2">CM1030</strain>
        <tissue evidence="2">Blood</tissue>
    </source>
</reference>
<accession>A0ABD0RZ91</accession>
<keyword evidence="3" id="KW-1185">Reference proteome</keyword>
<feature type="non-terminal residue" evidence="2">
    <location>
        <position position="126"/>
    </location>
</feature>
<comment type="caution">
    <text evidence="2">The sequence shown here is derived from an EMBL/GenBank/DDBJ whole genome shotgun (WGS) entry which is preliminary data.</text>
</comment>
<evidence type="ECO:0000313" key="2">
    <source>
        <dbReference type="EMBL" id="KAL0203416.1"/>
    </source>
</evidence>
<evidence type="ECO:0000256" key="1">
    <source>
        <dbReference type="SAM" id="MobiDB-lite"/>
    </source>
</evidence>
<protein>
    <recommendedName>
        <fullName evidence="4">Protein kinase domain-containing protein</fullName>
    </recommendedName>
</protein>
<organism evidence="2 3">
    <name type="scientific">Cirrhinus mrigala</name>
    <name type="common">Mrigala</name>
    <dbReference type="NCBI Taxonomy" id="683832"/>
    <lineage>
        <taxon>Eukaryota</taxon>
        <taxon>Metazoa</taxon>
        <taxon>Chordata</taxon>
        <taxon>Craniata</taxon>
        <taxon>Vertebrata</taxon>
        <taxon>Euteleostomi</taxon>
        <taxon>Actinopterygii</taxon>
        <taxon>Neopterygii</taxon>
        <taxon>Teleostei</taxon>
        <taxon>Ostariophysi</taxon>
        <taxon>Cypriniformes</taxon>
        <taxon>Cyprinidae</taxon>
        <taxon>Labeoninae</taxon>
        <taxon>Labeonini</taxon>
        <taxon>Cirrhinus</taxon>
    </lineage>
</organism>
<feature type="region of interest" description="Disordered" evidence="1">
    <location>
        <begin position="1"/>
        <end position="91"/>
    </location>
</feature>
<dbReference type="SUPFAM" id="SSF56112">
    <property type="entry name" value="Protein kinase-like (PK-like)"/>
    <property type="match status" value="1"/>
</dbReference>
<evidence type="ECO:0000313" key="3">
    <source>
        <dbReference type="Proteomes" id="UP001529510"/>
    </source>
</evidence>
<dbReference type="AlphaFoldDB" id="A0ABD0RZ91"/>
<gene>
    <name evidence="2" type="ORF">M9458_001434</name>
</gene>